<dbReference type="AlphaFoldDB" id="A0A7C9D2P2"/>
<proteinExistence type="predicted"/>
<dbReference type="EMBL" id="GISG01068821">
    <property type="protein sequence ID" value="MBA4629184.1"/>
    <property type="molecule type" value="Transcribed_RNA"/>
</dbReference>
<accession>A0A7C9D2P2</accession>
<reference evidence="2" key="1">
    <citation type="journal article" date="2013" name="J. Plant Res.">
        <title>Effect of fungi and light on seed germination of three Opuntia species from semiarid lands of central Mexico.</title>
        <authorList>
            <person name="Delgado-Sanchez P."/>
            <person name="Jimenez-Bremont J.F."/>
            <person name="Guerrero-Gonzalez Mde L."/>
            <person name="Flores J."/>
        </authorList>
    </citation>
    <scope>NUCLEOTIDE SEQUENCE</scope>
    <source>
        <tissue evidence="2">Cladode</tissue>
    </source>
</reference>
<organism evidence="2">
    <name type="scientific">Opuntia streptacantha</name>
    <name type="common">Prickly pear cactus</name>
    <name type="synonym">Opuntia cardona</name>
    <dbReference type="NCBI Taxonomy" id="393608"/>
    <lineage>
        <taxon>Eukaryota</taxon>
        <taxon>Viridiplantae</taxon>
        <taxon>Streptophyta</taxon>
        <taxon>Embryophyta</taxon>
        <taxon>Tracheophyta</taxon>
        <taxon>Spermatophyta</taxon>
        <taxon>Magnoliopsida</taxon>
        <taxon>eudicotyledons</taxon>
        <taxon>Gunneridae</taxon>
        <taxon>Pentapetalae</taxon>
        <taxon>Caryophyllales</taxon>
        <taxon>Cactineae</taxon>
        <taxon>Cactaceae</taxon>
        <taxon>Opuntioideae</taxon>
        <taxon>Opuntia</taxon>
    </lineage>
</organism>
<sequence length="124" mass="13871">MKSSWAAHRIGKKPFINLFLSTEGQDLSTRNRTARIIGHDTSDNPIDNGARIATVKKIIARDLYEELILARGDRWRGEGLGVQHVLIIGGFRELSFNGPLNTEHQKDEDQGREDLEESGPLVPP</sequence>
<name>A0A7C9D2P2_OPUST</name>
<reference evidence="2" key="2">
    <citation type="submission" date="2020-07" db="EMBL/GenBank/DDBJ databases">
        <authorList>
            <person name="Vera ALvarez R."/>
            <person name="Arias-Moreno D.M."/>
            <person name="Jimenez-Jacinto V."/>
            <person name="Jimenez-Bremont J.F."/>
            <person name="Swaminathan K."/>
            <person name="Moose S.P."/>
            <person name="Guerrero-Gonzalez M.L."/>
            <person name="Marino-Ramirez L."/>
            <person name="Landsman D."/>
            <person name="Rodriguez-Kessler M."/>
            <person name="Delgado-Sanchez P."/>
        </authorList>
    </citation>
    <scope>NUCLEOTIDE SEQUENCE</scope>
    <source>
        <tissue evidence="2">Cladode</tissue>
    </source>
</reference>
<feature type="region of interest" description="Disordered" evidence="1">
    <location>
        <begin position="98"/>
        <end position="124"/>
    </location>
</feature>
<protein>
    <submittedName>
        <fullName evidence="2">Uncharacterized protein</fullName>
    </submittedName>
</protein>
<evidence type="ECO:0000313" key="2">
    <source>
        <dbReference type="EMBL" id="MBA4629184.1"/>
    </source>
</evidence>
<feature type="compositionally biased region" description="Basic and acidic residues" evidence="1">
    <location>
        <begin position="103"/>
        <end position="113"/>
    </location>
</feature>
<evidence type="ECO:0000256" key="1">
    <source>
        <dbReference type="SAM" id="MobiDB-lite"/>
    </source>
</evidence>